<comment type="caution">
    <text evidence="1">The sequence shown here is derived from an EMBL/GenBank/DDBJ whole genome shotgun (WGS) entry which is preliminary data.</text>
</comment>
<dbReference type="EMBL" id="PVNL01000114">
    <property type="protein sequence ID" value="PRQ02025.1"/>
    <property type="molecule type" value="Genomic_DNA"/>
</dbReference>
<proteinExistence type="predicted"/>
<dbReference type="RefSeq" id="WP_106092479.1">
    <property type="nucleotide sequence ID" value="NZ_PVNL01000114.1"/>
</dbReference>
<organism evidence="1 2">
    <name type="scientific">Enhygromyxa salina</name>
    <dbReference type="NCBI Taxonomy" id="215803"/>
    <lineage>
        <taxon>Bacteria</taxon>
        <taxon>Pseudomonadati</taxon>
        <taxon>Myxococcota</taxon>
        <taxon>Polyangia</taxon>
        <taxon>Nannocystales</taxon>
        <taxon>Nannocystaceae</taxon>
        <taxon>Enhygromyxa</taxon>
    </lineage>
</organism>
<dbReference type="Proteomes" id="UP000238823">
    <property type="component" value="Unassembled WGS sequence"/>
</dbReference>
<accession>A0A2S9YA99</accession>
<name>A0A2S9YA99_9BACT</name>
<sequence length="773" mass="85781">MNVQNELRRYIGDRPSKQIAMTWHERWQAGHPEFTNKPSSVEAQFSRCVNLAPTGLRFFFGQRVRADLLFEILGVPTEEQAALWDTVQALLSGASAPPKVVIDLTPFSSAEDQAALFEGLPVLLMGLELGPLSLVLTKGQADRTPLGVANLDGVKLDTVESVDLAWPRVEELADEGTLVVSRAQYERPEHWLAMDIVARKIELYPPDGLADFARDGALPEVGAVDHPLADVGVVAEAPAKLPESPLERRRVLYELGDETSELCRTRTPQDRAALALALGVEATSTARERLEHELGELGRAACHSLGTEAVETVEREQLDRELELRKTRSIQPKVLRVDDELHLLVESCQPLAAEPPDSGRVHIHESSPKVILREFLNELEGWGEEDYLRDPYYDRLLERLAPPDEHKLLFHHARAFLLATGHHPPATPSEPADWRAALDAALTKGPPAAELLLPSRYGTEKIWGRPTQWLNTYGDPRLTVEDEDVSWWQYLPSVTTLLRVDRHSQLGFHARGWTFHALQHASSYRYHEDVDQWGRRESYVFPECRGIVSLRQLASGPIATWQGLVDASGLLPDYLDDAVLRKEQGTLANYKRKLTNNSLGIVECVNSSPSLFSIDAEVWHRADEYLGVLWLALRAAMNRPLFTDLHDGSVFLALGGAVLARLRASTSPSRHGGSTWVSLSAELNHPDRDPPAALSWERSLTTHRAETGSYVTQVGLTLPREVIIYSGGYRLSMSFFASALLSPGLGGSTLGSISGSVAAELDREARRREDDDD</sequence>
<evidence type="ECO:0000313" key="2">
    <source>
        <dbReference type="Proteomes" id="UP000238823"/>
    </source>
</evidence>
<gene>
    <name evidence="1" type="ORF">ENSA7_55980</name>
</gene>
<reference evidence="1 2" key="1">
    <citation type="submission" date="2018-03" db="EMBL/GenBank/DDBJ databases">
        <title>Draft Genome Sequences of the Obligatory Marine Myxobacteria Enhygromyxa salina SWB007.</title>
        <authorList>
            <person name="Poehlein A."/>
            <person name="Moghaddam J.A."/>
            <person name="Harms H."/>
            <person name="Alanjari M."/>
            <person name="Koenig G.M."/>
            <person name="Daniel R."/>
            <person name="Schaeberle T.F."/>
        </authorList>
    </citation>
    <scope>NUCLEOTIDE SEQUENCE [LARGE SCALE GENOMIC DNA]</scope>
    <source>
        <strain evidence="1 2">SWB007</strain>
    </source>
</reference>
<dbReference type="OrthoDB" id="9855996at2"/>
<protein>
    <submittedName>
        <fullName evidence="1">Uncharacterized protein</fullName>
    </submittedName>
</protein>
<evidence type="ECO:0000313" key="1">
    <source>
        <dbReference type="EMBL" id="PRQ02025.1"/>
    </source>
</evidence>
<dbReference type="AlphaFoldDB" id="A0A2S9YA99"/>